<name>A0A812RQ61_9DINO</name>
<dbReference type="SUPFAM" id="SSF53474">
    <property type="entry name" value="alpha/beta-Hydrolases"/>
    <property type="match status" value="1"/>
</dbReference>
<organism evidence="2 3">
    <name type="scientific">Symbiodinium natans</name>
    <dbReference type="NCBI Taxonomy" id="878477"/>
    <lineage>
        <taxon>Eukaryota</taxon>
        <taxon>Sar</taxon>
        <taxon>Alveolata</taxon>
        <taxon>Dinophyceae</taxon>
        <taxon>Suessiales</taxon>
        <taxon>Symbiodiniaceae</taxon>
        <taxon>Symbiodinium</taxon>
    </lineage>
</organism>
<evidence type="ECO:0000313" key="3">
    <source>
        <dbReference type="Proteomes" id="UP000604046"/>
    </source>
</evidence>
<evidence type="ECO:0000313" key="2">
    <source>
        <dbReference type="EMBL" id="CAE7451512.1"/>
    </source>
</evidence>
<dbReference type="InterPro" id="IPR029058">
    <property type="entry name" value="AB_hydrolase_fold"/>
</dbReference>
<reference evidence="2" key="1">
    <citation type="submission" date="2021-02" db="EMBL/GenBank/DDBJ databases">
        <authorList>
            <person name="Dougan E. K."/>
            <person name="Rhodes N."/>
            <person name="Thang M."/>
            <person name="Chan C."/>
        </authorList>
    </citation>
    <scope>NUCLEOTIDE SEQUENCE</scope>
</reference>
<dbReference type="GO" id="GO:0006508">
    <property type="term" value="P:proteolysis"/>
    <property type="evidence" value="ECO:0007669"/>
    <property type="project" value="InterPro"/>
</dbReference>
<proteinExistence type="inferred from homology"/>
<comment type="similarity">
    <text evidence="1">Belongs to the peptidase S10 family.</text>
</comment>
<protein>
    <submittedName>
        <fullName evidence="2">SCPL31 protein</fullName>
    </submittedName>
</protein>
<dbReference type="Pfam" id="PF00450">
    <property type="entry name" value="Peptidase_S10"/>
    <property type="match status" value="1"/>
</dbReference>
<gene>
    <name evidence="2" type="primary">SCPL31</name>
    <name evidence="2" type="ORF">SNAT2548_LOCUS24725</name>
</gene>
<dbReference type="GO" id="GO:0004185">
    <property type="term" value="F:serine-type carboxypeptidase activity"/>
    <property type="evidence" value="ECO:0007669"/>
    <property type="project" value="InterPro"/>
</dbReference>
<dbReference type="Proteomes" id="UP000604046">
    <property type="component" value="Unassembled WGS sequence"/>
</dbReference>
<dbReference type="OrthoDB" id="443318at2759"/>
<accession>A0A812RQ61</accession>
<dbReference type="InterPro" id="IPR001563">
    <property type="entry name" value="Peptidase_S10"/>
</dbReference>
<dbReference type="EMBL" id="CAJNDS010002367">
    <property type="protein sequence ID" value="CAE7451512.1"/>
    <property type="molecule type" value="Genomic_DNA"/>
</dbReference>
<dbReference type="AlphaFoldDB" id="A0A812RQ61"/>
<evidence type="ECO:0000256" key="1">
    <source>
        <dbReference type="ARBA" id="ARBA00009431"/>
    </source>
</evidence>
<sequence length="56" mass="6089">MLQENGPLLINTTGGLMKNPYAWTKQANMLFMESPGGVGYSFCAAMKAWLSQSMAT</sequence>
<comment type="caution">
    <text evidence="2">The sequence shown here is derived from an EMBL/GenBank/DDBJ whole genome shotgun (WGS) entry which is preliminary data.</text>
</comment>
<keyword evidence="3" id="KW-1185">Reference proteome</keyword>
<dbReference type="Gene3D" id="3.40.50.1820">
    <property type="entry name" value="alpha/beta hydrolase"/>
    <property type="match status" value="1"/>
</dbReference>